<proteinExistence type="predicted"/>
<accession>A0A1R3INW4</accession>
<evidence type="ECO:0000313" key="2">
    <source>
        <dbReference type="EMBL" id="OMO84275.1"/>
    </source>
</evidence>
<gene>
    <name evidence="2" type="ORF">CCACVL1_10920</name>
</gene>
<comment type="caution">
    <text evidence="2">The sequence shown here is derived from an EMBL/GenBank/DDBJ whole genome shotgun (WGS) entry which is preliminary data.</text>
</comment>
<dbReference type="Proteomes" id="UP000188268">
    <property type="component" value="Unassembled WGS sequence"/>
</dbReference>
<evidence type="ECO:0000256" key="1">
    <source>
        <dbReference type="SAM" id="MobiDB-lite"/>
    </source>
</evidence>
<evidence type="ECO:0000313" key="3">
    <source>
        <dbReference type="Proteomes" id="UP000188268"/>
    </source>
</evidence>
<organism evidence="2 3">
    <name type="scientific">Corchorus capsularis</name>
    <name type="common">Jute</name>
    <dbReference type="NCBI Taxonomy" id="210143"/>
    <lineage>
        <taxon>Eukaryota</taxon>
        <taxon>Viridiplantae</taxon>
        <taxon>Streptophyta</taxon>
        <taxon>Embryophyta</taxon>
        <taxon>Tracheophyta</taxon>
        <taxon>Spermatophyta</taxon>
        <taxon>Magnoliopsida</taxon>
        <taxon>eudicotyledons</taxon>
        <taxon>Gunneridae</taxon>
        <taxon>Pentapetalae</taxon>
        <taxon>rosids</taxon>
        <taxon>malvids</taxon>
        <taxon>Malvales</taxon>
        <taxon>Malvaceae</taxon>
        <taxon>Grewioideae</taxon>
        <taxon>Apeibeae</taxon>
        <taxon>Corchorus</taxon>
    </lineage>
</organism>
<dbReference type="EMBL" id="AWWV01009739">
    <property type="protein sequence ID" value="OMO84275.1"/>
    <property type="molecule type" value="Genomic_DNA"/>
</dbReference>
<dbReference type="AlphaFoldDB" id="A0A1R3INW4"/>
<feature type="region of interest" description="Disordered" evidence="1">
    <location>
        <begin position="34"/>
        <end position="64"/>
    </location>
</feature>
<dbReference type="Gramene" id="OMO84275">
    <property type="protein sequence ID" value="OMO84275"/>
    <property type="gene ID" value="CCACVL1_10920"/>
</dbReference>
<protein>
    <submittedName>
        <fullName evidence="2">Uncharacterized protein</fullName>
    </submittedName>
</protein>
<name>A0A1R3INW4_COCAP</name>
<sequence length="64" mass="7206">MGSDSSEDSEDEDDNFDEVIFFSPFKFQYKTKLSHLSSETPPPRRHPPLPPLAAVIDTTPATLR</sequence>
<reference evidence="2 3" key="1">
    <citation type="submission" date="2013-09" db="EMBL/GenBank/DDBJ databases">
        <title>Corchorus capsularis genome sequencing.</title>
        <authorList>
            <person name="Alam M."/>
            <person name="Haque M.S."/>
            <person name="Islam M.S."/>
            <person name="Emdad E.M."/>
            <person name="Islam M.M."/>
            <person name="Ahmed B."/>
            <person name="Halim A."/>
            <person name="Hossen Q.M.M."/>
            <person name="Hossain M.Z."/>
            <person name="Ahmed R."/>
            <person name="Khan M.M."/>
            <person name="Islam R."/>
            <person name="Rashid M.M."/>
            <person name="Khan S.A."/>
            <person name="Rahman M.S."/>
            <person name="Alam M."/>
        </authorList>
    </citation>
    <scope>NUCLEOTIDE SEQUENCE [LARGE SCALE GENOMIC DNA]</scope>
    <source>
        <strain evidence="3">cv. CVL-1</strain>
        <tissue evidence="2">Whole seedling</tissue>
    </source>
</reference>
<keyword evidence="3" id="KW-1185">Reference proteome</keyword>